<dbReference type="PANTHER" id="PTHR22916:SF3">
    <property type="entry name" value="UDP-GLCNAC:BETAGAL BETA-1,3-N-ACETYLGLUCOSAMINYLTRANSFERASE-LIKE PROTEIN 1"/>
    <property type="match status" value="1"/>
</dbReference>
<feature type="domain" description="Glycosyltransferase 2-like" evidence="2">
    <location>
        <begin position="5"/>
        <end position="162"/>
    </location>
</feature>
<organism evidence="3 4">
    <name type="scientific">Alteribacter lacisalsi</name>
    <dbReference type="NCBI Taxonomy" id="2045244"/>
    <lineage>
        <taxon>Bacteria</taxon>
        <taxon>Bacillati</taxon>
        <taxon>Bacillota</taxon>
        <taxon>Bacilli</taxon>
        <taxon>Bacillales</taxon>
        <taxon>Bacillaceae</taxon>
        <taxon>Alteribacter</taxon>
    </lineage>
</organism>
<evidence type="ECO:0000259" key="2">
    <source>
        <dbReference type="Pfam" id="PF00535"/>
    </source>
</evidence>
<comment type="caution">
    <text evidence="3">The sequence shown here is derived from an EMBL/GenBank/DDBJ whole genome shotgun (WGS) entry which is preliminary data.</text>
</comment>
<evidence type="ECO:0000256" key="1">
    <source>
        <dbReference type="ARBA" id="ARBA00006739"/>
    </source>
</evidence>
<dbReference type="EMBL" id="PDOF01000003">
    <property type="protein sequence ID" value="PYZ95908.1"/>
    <property type="molecule type" value="Genomic_DNA"/>
</dbReference>
<protein>
    <submittedName>
        <fullName evidence="3">Glycosyltransferase</fullName>
    </submittedName>
</protein>
<keyword evidence="3" id="KW-0808">Transferase</keyword>
<sequence>MTRLSVIITTHNRPKQVKEALSSVLCQTRLPDEIILVDDGSDDVLEPAIPVFVPFRMTRFSRPQGGCAARNKGAEMASGDVLMFLDDDDTWEPDKIEAQMAIFEQDEGTGLVYTGRMRVYDDDRERVISRVWPEKEGRLFPSIFFGNVIGPTSSAAVRRHVFLIAGGFDERFPAMQDFDLWIRCCRITRVRHDGGCRLRYTVSRANRQVSGKSDNHRKALKILLEKYKASLSELSRQDYKRMLASRYRAVAVAVRKTSYLRALWWALKANLLRVHKKDVTFLVPFFIVARVKRYGGRRGVQSTI</sequence>
<proteinExistence type="inferred from homology"/>
<dbReference type="Gene3D" id="3.90.550.10">
    <property type="entry name" value="Spore Coat Polysaccharide Biosynthesis Protein SpsA, Chain A"/>
    <property type="match status" value="1"/>
</dbReference>
<reference evidence="3 4" key="1">
    <citation type="submission" date="2017-10" db="EMBL/GenBank/DDBJ databases">
        <title>Bacillus sp. nov., a halophilic bacterium isolated from a Yangshapao Lake.</title>
        <authorList>
            <person name="Wang H."/>
        </authorList>
    </citation>
    <scope>NUCLEOTIDE SEQUENCE [LARGE SCALE GENOMIC DNA]</scope>
    <source>
        <strain evidence="3 4">YSP-3</strain>
    </source>
</reference>
<gene>
    <name evidence="3" type="ORF">CR205_16140</name>
</gene>
<accession>A0A2W0HQQ0</accession>
<name>A0A2W0HQQ0_9BACI</name>
<dbReference type="Proteomes" id="UP000248066">
    <property type="component" value="Unassembled WGS sequence"/>
</dbReference>
<dbReference type="Pfam" id="PF00535">
    <property type="entry name" value="Glycos_transf_2"/>
    <property type="match status" value="1"/>
</dbReference>
<evidence type="ECO:0000313" key="3">
    <source>
        <dbReference type="EMBL" id="PYZ95908.1"/>
    </source>
</evidence>
<dbReference type="OrthoDB" id="9785185at2"/>
<evidence type="ECO:0000313" key="4">
    <source>
        <dbReference type="Proteomes" id="UP000248066"/>
    </source>
</evidence>
<comment type="similarity">
    <text evidence="1">Belongs to the glycosyltransferase 2 family.</text>
</comment>
<dbReference type="PANTHER" id="PTHR22916">
    <property type="entry name" value="GLYCOSYLTRANSFERASE"/>
    <property type="match status" value="1"/>
</dbReference>
<dbReference type="RefSeq" id="WP_110521185.1">
    <property type="nucleotide sequence ID" value="NZ_PDOF01000003.1"/>
</dbReference>
<dbReference type="GO" id="GO:0016758">
    <property type="term" value="F:hexosyltransferase activity"/>
    <property type="evidence" value="ECO:0007669"/>
    <property type="project" value="UniProtKB-ARBA"/>
</dbReference>
<keyword evidence="4" id="KW-1185">Reference proteome</keyword>
<dbReference type="InterPro" id="IPR001173">
    <property type="entry name" value="Glyco_trans_2-like"/>
</dbReference>
<dbReference type="CDD" id="cd00761">
    <property type="entry name" value="Glyco_tranf_GTA_type"/>
    <property type="match status" value="1"/>
</dbReference>
<dbReference type="AlphaFoldDB" id="A0A2W0HQQ0"/>
<dbReference type="InterPro" id="IPR029044">
    <property type="entry name" value="Nucleotide-diphossugar_trans"/>
</dbReference>
<dbReference type="SUPFAM" id="SSF53448">
    <property type="entry name" value="Nucleotide-diphospho-sugar transferases"/>
    <property type="match status" value="1"/>
</dbReference>